<dbReference type="AlphaFoldDB" id="A0A0A7V2T3"/>
<comment type="subunit">
    <text evidence="1">Monomer.</text>
</comment>
<sequence length="152" mass="17418">MIEEGKAVPKFQLEDADGNLVKSSQLKGQKYVVYFYPRDFTPGCTTEADEFSKDYKKFKKAGIEIVGISKDDVTSHRKFCDKMNIPYILLADVETEVCKKFGVWGLKKFMGREFMGINRSTFLVNEKGKIFKVFPKVKPKGHAKEVLEAFQK</sequence>
<evidence type="ECO:0000313" key="14">
    <source>
        <dbReference type="EMBL" id="PTL87763.1"/>
    </source>
</evidence>
<keyword evidence="16" id="KW-1185">Reference proteome</keyword>
<keyword evidence="6" id="KW-1015">Disulfide bond</keyword>
<evidence type="ECO:0000259" key="12">
    <source>
        <dbReference type="PROSITE" id="PS51352"/>
    </source>
</evidence>
<dbReference type="CDD" id="cd03017">
    <property type="entry name" value="PRX_BCP"/>
    <property type="match status" value="1"/>
</dbReference>
<evidence type="ECO:0000256" key="4">
    <source>
        <dbReference type="ARBA" id="ARBA00022862"/>
    </source>
</evidence>
<evidence type="ECO:0000256" key="10">
    <source>
        <dbReference type="ARBA" id="ARBA00049091"/>
    </source>
</evidence>
<dbReference type="Proteomes" id="UP000241022">
    <property type="component" value="Unassembled WGS sequence"/>
</dbReference>
<dbReference type="HOGENOM" id="CLU_042529_14_1_2"/>
<feature type="active site" description="Cysteine sulfenic acid (-SOH) intermediate; for peroxidase activity" evidence="11">
    <location>
        <position position="44"/>
    </location>
</feature>
<dbReference type="InterPro" id="IPR036249">
    <property type="entry name" value="Thioredoxin-like_sf"/>
</dbReference>
<comment type="catalytic activity">
    <reaction evidence="10">
        <text>a hydroperoxide + [thioredoxin]-dithiol = an alcohol + [thioredoxin]-disulfide + H2O</text>
        <dbReference type="Rhea" id="RHEA:62620"/>
        <dbReference type="Rhea" id="RHEA-COMP:10698"/>
        <dbReference type="Rhea" id="RHEA-COMP:10700"/>
        <dbReference type="ChEBI" id="CHEBI:15377"/>
        <dbReference type="ChEBI" id="CHEBI:29950"/>
        <dbReference type="ChEBI" id="CHEBI:30879"/>
        <dbReference type="ChEBI" id="CHEBI:35924"/>
        <dbReference type="ChEBI" id="CHEBI:50058"/>
        <dbReference type="EC" id="1.11.1.24"/>
    </reaction>
</comment>
<dbReference type="GO" id="GO:0005737">
    <property type="term" value="C:cytoplasm"/>
    <property type="evidence" value="ECO:0007669"/>
    <property type="project" value="TreeGrafter"/>
</dbReference>
<dbReference type="GO" id="GO:0034599">
    <property type="term" value="P:cellular response to oxidative stress"/>
    <property type="evidence" value="ECO:0007669"/>
    <property type="project" value="TreeGrafter"/>
</dbReference>
<dbReference type="FunFam" id="3.40.30.10:FF:000326">
    <property type="entry name" value="Bacterioferritin comigratory protein"/>
    <property type="match status" value="1"/>
</dbReference>
<dbReference type="Pfam" id="PF00578">
    <property type="entry name" value="AhpC-TSA"/>
    <property type="match status" value="1"/>
</dbReference>
<comment type="similarity">
    <text evidence="9">Belongs to the peroxiredoxin family. BCP/PrxQ subfamily.</text>
</comment>
<accession>A0A0A7V2T3</accession>
<dbReference type="STRING" id="1410606.T478_0488"/>
<evidence type="ECO:0000256" key="9">
    <source>
        <dbReference type="ARBA" id="ARBA00038489"/>
    </source>
</evidence>
<keyword evidence="7" id="KW-0676">Redox-active center</keyword>
<dbReference type="EMBL" id="LXWN01000001">
    <property type="protein sequence ID" value="PTL87763.1"/>
    <property type="molecule type" value="Genomic_DNA"/>
</dbReference>
<evidence type="ECO:0000256" key="8">
    <source>
        <dbReference type="ARBA" id="ARBA00032824"/>
    </source>
</evidence>
<evidence type="ECO:0000256" key="5">
    <source>
        <dbReference type="ARBA" id="ARBA00023002"/>
    </source>
</evidence>
<keyword evidence="5" id="KW-0560">Oxidoreductase</keyword>
<dbReference type="InterPro" id="IPR024706">
    <property type="entry name" value="Peroxiredoxin_AhpC-typ"/>
</dbReference>
<dbReference type="EC" id="1.11.1.24" evidence="2"/>
<reference evidence="14 16" key="4">
    <citation type="submission" date="2018-04" db="EMBL/GenBank/DDBJ databases">
        <title>Transcriptomics of ammonia oxidizing archaea.</title>
        <authorList>
            <person name="Carini P."/>
        </authorList>
    </citation>
    <scope>NUCLEOTIDE SEQUENCE [LARGE SCALE GENOMIC DNA]</scope>
    <source>
        <strain evidence="14 16">U25</strain>
    </source>
</reference>
<dbReference type="PROSITE" id="PS51352">
    <property type="entry name" value="THIOREDOXIN_2"/>
    <property type="match status" value="1"/>
</dbReference>
<reference evidence="16" key="3">
    <citation type="submission" date="2016-05" db="EMBL/GenBank/DDBJ databases">
        <authorList>
            <person name="Dupont C."/>
            <person name="Santoro A."/>
        </authorList>
    </citation>
    <scope>NUCLEOTIDE SEQUENCE [LARGE SCALE GENOMIC DNA]</scope>
    <source>
        <strain evidence="16">U25</strain>
    </source>
</reference>
<reference evidence="13 15" key="1">
    <citation type="journal article" date="2015" name="Proc. Natl. Acad. Sci. U.S.A.">
        <title>Genomic and proteomic characterization of "Candidatus Nitrosopelagicus brevis": An ammonia-oxidizing archaeon from the open ocean.</title>
        <authorList>
            <person name="Santoro A.E."/>
            <person name="Dupont C.L."/>
            <person name="Richter R.A."/>
            <person name="Craig M.T."/>
            <person name="Carini P."/>
            <person name="McIlvin M.R."/>
            <person name="Yang Y."/>
            <person name="Orsi W.D."/>
            <person name="Moran D.M."/>
            <person name="Saito M.A."/>
        </authorList>
    </citation>
    <scope>NUCLEOTIDE SEQUENCE [LARGE SCALE GENOMIC DNA]</scope>
    <source>
        <strain evidence="13">CN25</strain>
        <strain evidence="15">V2</strain>
    </source>
</reference>
<dbReference type="GeneID" id="24816382"/>
<organism evidence="13 15">
    <name type="scientific">Candidatus Nitrosopelagicus brevis</name>
    <dbReference type="NCBI Taxonomy" id="1410606"/>
    <lineage>
        <taxon>Archaea</taxon>
        <taxon>Nitrososphaerota</taxon>
    </lineage>
</organism>
<evidence type="ECO:0000313" key="16">
    <source>
        <dbReference type="Proteomes" id="UP000241022"/>
    </source>
</evidence>
<dbReference type="GO" id="GO:0008379">
    <property type="term" value="F:thioredoxin peroxidase activity"/>
    <property type="evidence" value="ECO:0007669"/>
    <property type="project" value="TreeGrafter"/>
</dbReference>
<evidence type="ECO:0000256" key="6">
    <source>
        <dbReference type="ARBA" id="ARBA00023157"/>
    </source>
</evidence>
<evidence type="ECO:0000313" key="15">
    <source>
        <dbReference type="Proteomes" id="UP000030944"/>
    </source>
</evidence>
<dbReference type="SUPFAM" id="SSF52833">
    <property type="entry name" value="Thioredoxin-like"/>
    <property type="match status" value="1"/>
</dbReference>
<dbReference type="OrthoDB" id="145578at2157"/>
<name>A0A0A7V2T3_9ARCH</name>
<evidence type="ECO:0000256" key="3">
    <source>
        <dbReference type="ARBA" id="ARBA00022559"/>
    </source>
</evidence>
<dbReference type="Proteomes" id="UP000030944">
    <property type="component" value="Chromosome"/>
</dbReference>
<protein>
    <recommendedName>
        <fullName evidence="2">thioredoxin-dependent peroxiredoxin</fullName>
        <ecNumber evidence="2">1.11.1.24</ecNumber>
    </recommendedName>
    <alternativeName>
        <fullName evidence="8">Thioredoxin peroxidase</fullName>
    </alternativeName>
</protein>
<keyword evidence="4" id="KW-0049">Antioxidant</keyword>
<dbReference type="InterPro" id="IPR050924">
    <property type="entry name" value="Peroxiredoxin_BCP/PrxQ"/>
</dbReference>
<dbReference type="NCBIfam" id="NF006960">
    <property type="entry name" value="PRK09437.1"/>
    <property type="match status" value="1"/>
</dbReference>
<evidence type="ECO:0000256" key="11">
    <source>
        <dbReference type="PIRSR" id="PIRSR000239-1"/>
    </source>
</evidence>
<feature type="domain" description="Thioredoxin" evidence="12">
    <location>
        <begin position="2"/>
        <end position="152"/>
    </location>
</feature>
<dbReference type="InterPro" id="IPR013766">
    <property type="entry name" value="Thioredoxin_domain"/>
</dbReference>
<dbReference type="InterPro" id="IPR000866">
    <property type="entry name" value="AhpC/TSA"/>
</dbReference>
<dbReference type="KEGG" id="nbv:T478_0488"/>
<dbReference type="Gene3D" id="3.40.30.10">
    <property type="entry name" value="Glutaredoxin"/>
    <property type="match status" value="1"/>
</dbReference>
<evidence type="ECO:0000313" key="13">
    <source>
        <dbReference type="EMBL" id="AJA92491.1"/>
    </source>
</evidence>
<dbReference type="RefSeq" id="WP_048104889.1">
    <property type="nucleotide sequence ID" value="NZ_CP007026.1"/>
</dbReference>
<evidence type="ECO:0000256" key="1">
    <source>
        <dbReference type="ARBA" id="ARBA00011245"/>
    </source>
</evidence>
<dbReference type="GO" id="GO:0045454">
    <property type="term" value="P:cell redox homeostasis"/>
    <property type="evidence" value="ECO:0007669"/>
    <property type="project" value="TreeGrafter"/>
</dbReference>
<proteinExistence type="inferred from homology"/>
<evidence type="ECO:0000256" key="7">
    <source>
        <dbReference type="ARBA" id="ARBA00023284"/>
    </source>
</evidence>
<dbReference type="PANTHER" id="PTHR42801">
    <property type="entry name" value="THIOREDOXIN-DEPENDENT PEROXIDE REDUCTASE"/>
    <property type="match status" value="1"/>
</dbReference>
<keyword evidence="3" id="KW-0575">Peroxidase</keyword>
<gene>
    <name evidence="14" type="ORF">A7X95_00270</name>
    <name evidence="13" type="ORF">T478_0488</name>
</gene>
<reference evidence="14" key="2">
    <citation type="submission" date="2016-05" db="EMBL/GenBank/DDBJ databases">
        <authorList>
            <person name="Lavstsen T."/>
            <person name="Jespersen J.S."/>
        </authorList>
    </citation>
    <scope>NUCLEOTIDE SEQUENCE [LARGE SCALE GENOMIC DNA]</scope>
    <source>
        <strain evidence="14">U25</strain>
    </source>
</reference>
<dbReference type="EMBL" id="CP007026">
    <property type="protein sequence ID" value="AJA92491.1"/>
    <property type="molecule type" value="Genomic_DNA"/>
</dbReference>
<dbReference type="PIRSF" id="PIRSF000239">
    <property type="entry name" value="AHPC"/>
    <property type="match status" value="1"/>
</dbReference>
<dbReference type="PANTHER" id="PTHR42801:SF4">
    <property type="entry name" value="AHPC_TSA FAMILY PROTEIN"/>
    <property type="match status" value="1"/>
</dbReference>
<evidence type="ECO:0000256" key="2">
    <source>
        <dbReference type="ARBA" id="ARBA00013017"/>
    </source>
</evidence>